<dbReference type="EMBL" id="FUYP01000010">
    <property type="protein sequence ID" value="SKB59483.1"/>
    <property type="molecule type" value="Genomic_DNA"/>
</dbReference>
<dbReference type="Proteomes" id="UP000190044">
    <property type="component" value="Unassembled WGS sequence"/>
</dbReference>
<proteinExistence type="inferred from homology"/>
<dbReference type="SUPFAM" id="SSF52402">
    <property type="entry name" value="Adenine nucleotide alpha hydrolases-like"/>
    <property type="match status" value="2"/>
</dbReference>
<dbReference type="RefSeq" id="WP_079638611.1">
    <property type="nucleotide sequence ID" value="NZ_FUYP01000010.1"/>
</dbReference>
<keyword evidence="4" id="KW-1185">Reference proteome</keyword>
<organism evidence="3 4">
    <name type="scientific">Sphingopyxis flava</name>
    <dbReference type="NCBI Taxonomy" id="1507287"/>
    <lineage>
        <taxon>Bacteria</taxon>
        <taxon>Pseudomonadati</taxon>
        <taxon>Pseudomonadota</taxon>
        <taxon>Alphaproteobacteria</taxon>
        <taxon>Sphingomonadales</taxon>
        <taxon>Sphingomonadaceae</taxon>
        <taxon>Sphingopyxis</taxon>
    </lineage>
</organism>
<dbReference type="OrthoDB" id="9804721at2"/>
<gene>
    <name evidence="3" type="ORF">SAMN06295937_1010113</name>
</gene>
<evidence type="ECO:0000313" key="3">
    <source>
        <dbReference type="EMBL" id="SKB59483.1"/>
    </source>
</evidence>
<sequence length="272" mass="28592">MRSILVHADKDAAFEGRLQTALDLARKFEGHATLLIATPLRQFVSFDPFGGTYFAAEALAAAQAEDLALESRLAERLADEDVPWDIAMADGDVAGALAGAATFADLAIVSLPAGEGEGRGDLPLLAGDVALAASVPVLALPRETKTFALEGPVMVAWNGSTQSARALRAALPLLQERAVTLVTVEEEESAKDGFPATDALRYLSRHDIHGELKPVARSAESVGEQLLAEAGALGAGLIVTGAFGRSRLRETLFGGVTRHLLSHSRMPLLLAH</sequence>
<accession>A0A1T5CJF3</accession>
<dbReference type="InterPro" id="IPR006016">
    <property type="entry name" value="UspA"/>
</dbReference>
<dbReference type="AlphaFoldDB" id="A0A1T5CJF3"/>
<feature type="domain" description="UspA" evidence="2">
    <location>
        <begin position="152"/>
        <end position="271"/>
    </location>
</feature>
<reference evidence="4" key="1">
    <citation type="submission" date="2017-02" db="EMBL/GenBank/DDBJ databases">
        <authorList>
            <person name="Varghese N."/>
            <person name="Submissions S."/>
        </authorList>
    </citation>
    <scope>NUCLEOTIDE SEQUENCE [LARGE SCALE GENOMIC DNA]</scope>
    <source>
        <strain evidence="4">R11H</strain>
    </source>
</reference>
<dbReference type="PRINTS" id="PR01438">
    <property type="entry name" value="UNVRSLSTRESS"/>
</dbReference>
<dbReference type="Pfam" id="PF00582">
    <property type="entry name" value="Usp"/>
    <property type="match status" value="1"/>
</dbReference>
<dbReference type="InterPro" id="IPR006015">
    <property type="entry name" value="Universal_stress_UspA"/>
</dbReference>
<evidence type="ECO:0000256" key="1">
    <source>
        <dbReference type="ARBA" id="ARBA00008791"/>
    </source>
</evidence>
<evidence type="ECO:0000313" key="4">
    <source>
        <dbReference type="Proteomes" id="UP000190044"/>
    </source>
</evidence>
<evidence type="ECO:0000259" key="2">
    <source>
        <dbReference type="Pfam" id="PF00582"/>
    </source>
</evidence>
<protein>
    <submittedName>
        <fullName evidence="3">Universal stress protein family protein</fullName>
    </submittedName>
</protein>
<comment type="similarity">
    <text evidence="1">Belongs to the universal stress protein A family.</text>
</comment>
<dbReference type="Gene3D" id="3.40.50.12370">
    <property type="match status" value="1"/>
</dbReference>
<dbReference type="PANTHER" id="PTHR46268">
    <property type="entry name" value="STRESS RESPONSE PROTEIN NHAX"/>
    <property type="match status" value="1"/>
</dbReference>
<dbReference type="PANTHER" id="PTHR46268:SF15">
    <property type="entry name" value="UNIVERSAL STRESS PROTEIN HP_0031"/>
    <property type="match status" value="1"/>
</dbReference>
<name>A0A1T5CJF3_9SPHN</name>
<dbReference type="CDD" id="cd00293">
    <property type="entry name" value="USP-like"/>
    <property type="match status" value="1"/>
</dbReference>